<evidence type="ECO:0000313" key="2">
    <source>
        <dbReference type="Proteomes" id="UP000272117"/>
    </source>
</evidence>
<comment type="caution">
    <text evidence="1">The sequence shown here is derived from an EMBL/GenBank/DDBJ whole genome shotgun (WGS) entry which is preliminary data.</text>
</comment>
<dbReference type="Proteomes" id="UP000272117">
    <property type="component" value="Unassembled WGS sequence"/>
</dbReference>
<dbReference type="OrthoDB" id="1366475at2"/>
<dbReference type="RefSeq" id="WP_123128119.1">
    <property type="nucleotide sequence ID" value="NZ_RJJD01000013.1"/>
</dbReference>
<keyword evidence="2" id="KW-1185">Reference proteome</keyword>
<evidence type="ECO:0000313" key="1">
    <source>
        <dbReference type="EMBL" id="RNI24031.1"/>
    </source>
</evidence>
<reference evidence="1 2" key="1">
    <citation type="submission" date="2018-11" db="EMBL/GenBank/DDBJ databases">
        <title>Rufibacter latericius sp. nov., isolated from water in Baiyang Lake.</title>
        <authorList>
            <person name="Yang Y."/>
        </authorList>
    </citation>
    <scope>NUCLEOTIDE SEQUENCE [LARGE SCALE GENOMIC DNA]</scope>
    <source>
        <strain evidence="1 2">R-22-1c-1</strain>
    </source>
</reference>
<name>A0A3M9MEP7_9BACT</name>
<protein>
    <submittedName>
        <fullName evidence="1">Toxin</fullName>
    </submittedName>
</protein>
<sequence>MASREEVRRFLNDFHAKLGVFNILFRDDRGKNSKTLLALEITPASRRKIIEELEVIDYSEGPLEDTLYDVAPMWVFGKNVKREEVYIKISMGRPSSNVICISFHLAEKPMVYPFKSK</sequence>
<dbReference type="AlphaFoldDB" id="A0A3M9MEP7"/>
<dbReference type="EMBL" id="RJJD01000013">
    <property type="protein sequence ID" value="RNI24031.1"/>
    <property type="molecule type" value="Genomic_DNA"/>
</dbReference>
<proteinExistence type="predicted"/>
<organism evidence="1 2">
    <name type="scientific">Rufibacter latericius</name>
    <dbReference type="NCBI Taxonomy" id="2487040"/>
    <lineage>
        <taxon>Bacteria</taxon>
        <taxon>Pseudomonadati</taxon>
        <taxon>Bacteroidota</taxon>
        <taxon>Cytophagia</taxon>
        <taxon>Cytophagales</taxon>
        <taxon>Hymenobacteraceae</taxon>
        <taxon>Rufibacter</taxon>
    </lineage>
</organism>
<gene>
    <name evidence="1" type="ORF">EFB08_16745</name>
</gene>
<accession>A0A3M9MEP7</accession>